<dbReference type="GO" id="GO:0016746">
    <property type="term" value="F:acyltransferase activity"/>
    <property type="evidence" value="ECO:0007669"/>
    <property type="project" value="UniProtKB-KW"/>
</dbReference>
<evidence type="ECO:0000256" key="2">
    <source>
        <dbReference type="ARBA" id="ARBA00022679"/>
    </source>
</evidence>
<gene>
    <name evidence="8" type="primary">AlNc14C54G4178</name>
    <name evidence="8" type="ORF">ALNC14_048150</name>
</gene>
<feature type="transmembrane region" description="Helical" evidence="7">
    <location>
        <begin position="238"/>
        <end position="259"/>
    </location>
</feature>
<reference evidence="8" key="2">
    <citation type="submission" date="2011-02" db="EMBL/GenBank/DDBJ databases">
        <authorList>
            <person name="MacLean D."/>
        </authorList>
    </citation>
    <scope>NUCLEOTIDE SEQUENCE</scope>
</reference>
<keyword evidence="6 8" id="KW-0012">Acyltransferase</keyword>
<protein>
    <submittedName>
        <fullName evidence="8">Lysophospholipid acyltransferase putative</fullName>
    </submittedName>
</protein>
<feature type="transmembrane region" description="Helical" evidence="7">
    <location>
        <begin position="67"/>
        <end position="89"/>
    </location>
</feature>
<keyword evidence="3 7" id="KW-0812">Transmembrane</keyword>
<dbReference type="Pfam" id="PF03062">
    <property type="entry name" value="MBOAT"/>
    <property type="match status" value="1"/>
</dbReference>
<dbReference type="GO" id="GO:0016020">
    <property type="term" value="C:membrane"/>
    <property type="evidence" value="ECO:0007669"/>
    <property type="project" value="UniProtKB-SubCell"/>
</dbReference>
<evidence type="ECO:0000256" key="6">
    <source>
        <dbReference type="ARBA" id="ARBA00023315"/>
    </source>
</evidence>
<feature type="transmembrane region" description="Helical" evidence="7">
    <location>
        <begin position="418"/>
        <end position="444"/>
    </location>
</feature>
<keyword evidence="4 7" id="KW-1133">Transmembrane helix</keyword>
<dbReference type="GO" id="GO:0030258">
    <property type="term" value="P:lipid modification"/>
    <property type="evidence" value="ECO:0007669"/>
    <property type="project" value="TreeGrafter"/>
</dbReference>
<evidence type="ECO:0000256" key="1">
    <source>
        <dbReference type="ARBA" id="ARBA00004141"/>
    </source>
</evidence>
<name>F0WBZ1_9STRA</name>
<evidence type="ECO:0000256" key="3">
    <source>
        <dbReference type="ARBA" id="ARBA00022692"/>
    </source>
</evidence>
<evidence type="ECO:0000256" key="5">
    <source>
        <dbReference type="ARBA" id="ARBA00023136"/>
    </source>
</evidence>
<dbReference type="HOGENOM" id="CLU_011340_5_1_1"/>
<evidence type="ECO:0000256" key="7">
    <source>
        <dbReference type="SAM" id="Phobius"/>
    </source>
</evidence>
<feature type="transmembrane region" description="Helical" evidence="7">
    <location>
        <begin position="450"/>
        <end position="468"/>
    </location>
</feature>
<accession>F0WBZ1</accession>
<reference evidence="8" key="1">
    <citation type="journal article" date="2011" name="PLoS Biol.">
        <title>Gene gain and loss during evolution of obligate parasitism in the white rust pathogen of Arabidopsis thaliana.</title>
        <authorList>
            <person name="Kemen E."/>
            <person name="Gardiner A."/>
            <person name="Schultz-Larsen T."/>
            <person name="Kemen A.C."/>
            <person name="Balmuth A.L."/>
            <person name="Robert-Seilaniantz A."/>
            <person name="Bailey K."/>
            <person name="Holub E."/>
            <person name="Studholme D.J."/>
            <person name="Maclean D."/>
            <person name="Jones J.D."/>
        </authorList>
    </citation>
    <scope>NUCLEOTIDE SEQUENCE</scope>
</reference>
<proteinExistence type="predicted"/>
<keyword evidence="2 8" id="KW-0808">Transferase</keyword>
<dbReference type="InterPro" id="IPR004299">
    <property type="entry name" value="MBOAT_fam"/>
</dbReference>
<dbReference type="PANTHER" id="PTHR13906:SF4">
    <property type="entry name" value="LYSOPHOSPHOLIPID ACYLTRANSFERASE 6"/>
    <property type="match status" value="1"/>
</dbReference>
<organism evidence="8">
    <name type="scientific">Albugo laibachii Nc14</name>
    <dbReference type="NCBI Taxonomy" id="890382"/>
    <lineage>
        <taxon>Eukaryota</taxon>
        <taxon>Sar</taxon>
        <taxon>Stramenopiles</taxon>
        <taxon>Oomycota</taxon>
        <taxon>Peronosporomycetes</taxon>
        <taxon>Albuginales</taxon>
        <taxon>Albuginaceae</taxon>
        <taxon>Albugo</taxon>
    </lineage>
</organism>
<dbReference type="InterPro" id="IPR049941">
    <property type="entry name" value="LPLAT_7/PORCN-like"/>
</dbReference>
<evidence type="ECO:0000313" key="8">
    <source>
        <dbReference type="EMBL" id="CCA18672.1"/>
    </source>
</evidence>
<dbReference type="EMBL" id="FR824099">
    <property type="protein sequence ID" value="CCA18672.1"/>
    <property type="molecule type" value="Genomic_DNA"/>
</dbReference>
<evidence type="ECO:0000256" key="4">
    <source>
        <dbReference type="ARBA" id="ARBA00022989"/>
    </source>
</evidence>
<comment type="subcellular location">
    <subcellularLocation>
        <location evidence="1">Membrane</location>
        <topology evidence="1">Multi-pass membrane protein</topology>
    </subcellularLocation>
</comment>
<dbReference type="PANTHER" id="PTHR13906">
    <property type="entry name" value="PORCUPINE"/>
    <property type="match status" value="1"/>
</dbReference>
<feature type="transmembrane region" description="Helical" evidence="7">
    <location>
        <begin position="265"/>
        <end position="284"/>
    </location>
</feature>
<sequence length="478" mass="54794">MESIVAPFNCLSDFYFGFDSANAIITEWSIQTGIAMDQLRYVLCLFLVYPLALIYRNIPSTTFKHTADVIVGVLIAQLVLQFAWIHSFITSTITYLLLCTLPPAYAPICVFIFNFSYLSGSHLYRLYVDYMGWTLDFTGPQMLLTMKLTSLAFNYSDGKQSQKEGKSSDKVIASRQQFAIQKLPTPLQFYGYVYNFTTFLAGPAFEFREYLDTTTEIRFRHKNVTRVPSNAFAVARKCAVGVTCMALYARFASLFPISNFYSDEIASMPILAHLWTLYVTLLFVKIKYYGAWKVAEGAAVLANFGFQGFHEDGSPRGWDGIDNMDILGFELSPSIRQALRAWNKGTQNWLERYVYSRTNNSLIATYFVSAFWHGFYPGYYLFFLSLPLATTVNRLAYKRIRPHFVDGKLQSIKWMYDLSGTFVSVMGMLYFVIPFQTMSLTYAIIAWRNLYFVGHILCVILLVVYSFIPVPRRVVKDI</sequence>
<feature type="transmembrane region" description="Helical" evidence="7">
    <location>
        <begin position="95"/>
        <end position="117"/>
    </location>
</feature>
<dbReference type="AlphaFoldDB" id="F0WBZ1"/>
<feature type="transmembrane region" description="Helical" evidence="7">
    <location>
        <begin position="38"/>
        <end position="55"/>
    </location>
</feature>
<keyword evidence="5 7" id="KW-0472">Membrane</keyword>